<reference evidence="13" key="1">
    <citation type="journal article" date="2020" name="Nat. Commun.">
        <title>Genome sequence of the cluster root forming white lupin.</title>
        <authorList>
            <person name="Hufnagel B."/>
            <person name="Marques A."/>
            <person name="Soriano A."/>
            <person name="Marques L."/>
            <person name="Divol F."/>
            <person name="Doumas P."/>
            <person name="Sallet E."/>
            <person name="Mancinotti D."/>
            <person name="Carrere S."/>
            <person name="Marande W."/>
            <person name="Arribat S."/>
            <person name="Keller J."/>
            <person name="Huneau C."/>
            <person name="Blein T."/>
            <person name="Aime D."/>
            <person name="Laguerre M."/>
            <person name="Taylor J."/>
            <person name="Schubert V."/>
            <person name="Nelson M."/>
            <person name="Geu-Flores F."/>
            <person name="Crespi M."/>
            <person name="Gallardo-Guerrero K."/>
            <person name="Delaux P.-M."/>
            <person name="Salse J."/>
            <person name="Berges H."/>
            <person name="Guyot R."/>
            <person name="Gouzy J."/>
            <person name="Peret B."/>
        </authorList>
    </citation>
    <scope>NUCLEOTIDE SEQUENCE [LARGE SCALE GENOMIC DNA]</scope>
    <source>
        <strain evidence="13">cv. Amiga</strain>
    </source>
</reference>
<keyword evidence="13" id="KW-1185">Reference proteome</keyword>
<keyword evidence="5 10" id="KW-0560">Oxidoreductase</keyword>
<evidence type="ECO:0000313" key="13">
    <source>
        <dbReference type="Proteomes" id="UP000447434"/>
    </source>
</evidence>
<dbReference type="AlphaFoldDB" id="A0A6A4Q834"/>
<evidence type="ECO:0000256" key="3">
    <source>
        <dbReference type="ARBA" id="ARBA00022723"/>
    </source>
</evidence>
<keyword evidence="6 10" id="KW-0408">Iron</keyword>
<evidence type="ECO:0000256" key="10">
    <source>
        <dbReference type="RuleBase" id="RU003682"/>
    </source>
</evidence>
<dbReference type="PROSITE" id="PS51471">
    <property type="entry name" value="FE2OG_OXY"/>
    <property type="match status" value="1"/>
</dbReference>
<dbReference type="InterPro" id="IPR050231">
    <property type="entry name" value="Iron_ascorbate_oxido_reductase"/>
</dbReference>
<comment type="pathway">
    <text evidence="7">Plant hormone biosynthesis; gibberellin biosynthesis.</text>
</comment>
<dbReference type="InterPro" id="IPR026992">
    <property type="entry name" value="DIOX_N"/>
</dbReference>
<name>A0A6A4Q834_LUPAL</name>
<dbReference type="PANTHER" id="PTHR47990">
    <property type="entry name" value="2-OXOGLUTARATE (2OG) AND FE(II)-DEPENDENT OXYGENASE SUPERFAMILY PROTEIN-RELATED"/>
    <property type="match status" value="1"/>
</dbReference>
<keyword evidence="4 12" id="KW-0223">Dioxygenase</keyword>
<dbReference type="GO" id="GO:0009686">
    <property type="term" value="P:gibberellin biosynthetic process"/>
    <property type="evidence" value="ECO:0007669"/>
    <property type="project" value="UniProtKB-ARBA"/>
</dbReference>
<dbReference type="OrthoDB" id="288590at2759"/>
<protein>
    <recommendedName>
        <fullName evidence="9">gibberellin 3beta-dioxygenase</fullName>
        <ecNumber evidence="9">1.14.11.15</ecNumber>
    </recommendedName>
</protein>
<keyword evidence="3 10" id="KW-0479">Metal-binding</keyword>
<evidence type="ECO:0000256" key="5">
    <source>
        <dbReference type="ARBA" id="ARBA00023002"/>
    </source>
</evidence>
<evidence type="ECO:0000256" key="7">
    <source>
        <dbReference type="ARBA" id="ARBA00037909"/>
    </source>
</evidence>
<sequence>MNYSTVSHSLKNNPMVPLDFKSLHTIPDSHEWNKSIVVDDPNTIEPIPIIDLTDPNAVSLIKQACEKWGLMLIINHGVPMNIVKELELQTYELFSLPSERKACAHRSEGSLFGYGVHRVAPFFPKLLWSEGFTMLGSPLEHAAKLWPHQPDQQTNFCTVMEEYQKEMKKLSGKMMELMLESLGLDSDDVEWFKPKMGIDRAQCMLQLNSYPTCPDPDRAMGLAPHTDSSILTILHQSSSGGLQIHEDGIGWIPVNAVPGSLVVNVGDFMDILSNGKYKSLYHRAVVNNTHHRISVAFFYVPPSDVKNEPLKKLIDDDNPPIYSPVTWAEYLQKKSYLDVKPKQGT</sequence>
<evidence type="ECO:0000256" key="9">
    <source>
        <dbReference type="ARBA" id="ARBA00066695"/>
    </source>
</evidence>
<organism evidence="12 13">
    <name type="scientific">Lupinus albus</name>
    <name type="common">White lupine</name>
    <name type="synonym">Lupinus termis</name>
    <dbReference type="NCBI Taxonomy" id="3870"/>
    <lineage>
        <taxon>Eukaryota</taxon>
        <taxon>Viridiplantae</taxon>
        <taxon>Streptophyta</taxon>
        <taxon>Embryophyta</taxon>
        <taxon>Tracheophyta</taxon>
        <taxon>Spermatophyta</taxon>
        <taxon>Magnoliopsida</taxon>
        <taxon>eudicotyledons</taxon>
        <taxon>Gunneridae</taxon>
        <taxon>Pentapetalae</taxon>
        <taxon>rosids</taxon>
        <taxon>fabids</taxon>
        <taxon>Fabales</taxon>
        <taxon>Fabaceae</taxon>
        <taxon>Papilionoideae</taxon>
        <taxon>50 kb inversion clade</taxon>
        <taxon>genistoids sensu lato</taxon>
        <taxon>core genistoids</taxon>
        <taxon>Genisteae</taxon>
        <taxon>Lupinus</taxon>
    </lineage>
</organism>
<dbReference type="EMBL" id="WOCE01000007">
    <property type="protein sequence ID" value="KAE9609686.1"/>
    <property type="molecule type" value="Genomic_DNA"/>
</dbReference>
<accession>A0A6A4Q834</accession>
<comment type="similarity">
    <text evidence="8">Belongs to the iron/ascorbate-dependent oxidoreductase family. GA3OX subfamily.</text>
</comment>
<dbReference type="GO" id="GO:0046872">
    <property type="term" value="F:metal ion binding"/>
    <property type="evidence" value="ECO:0007669"/>
    <property type="project" value="UniProtKB-KW"/>
</dbReference>
<dbReference type="PRINTS" id="PR00682">
    <property type="entry name" value="IPNSYNTHASE"/>
</dbReference>
<dbReference type="Pfam" id="PF03171">
    <property type="entry name" value="2OG-FeII_Oxy"/>
    <property type="match status" value="1"/>
</dbReference>
<evidence type="ECO:0000256" key="6">
    <source>
        <dbReference type="ARBA" id="ARBA00023004"/>
    </source>
</evidence>
<dbReference type="EC" id="1.14.11.15" evidence="9"/>
<dbReference type="SUPFAM" id="SSF51197">
    <property type="entry name" value="Clavaminate synthase-like"/>
    <property type="match status" value="1"/>
</dbReference>
<evidence type="ECO:0000259" key="11">
    <source>
        <dbReference type="PROSITE" id="PS51471"/>
    </source>
</evidence>
<dbReference type="Gene3D" id="2.60.120.330">
    <property type="entry name" value="B-lactam Antibiotic, Isopenicillin N Synthase, Chain"/>
    <property type="match status" value="1"/>
</dbReference>
<evidence type="ECO:0000256" key="8">
    <source>
        <dbReference type="ARBA" id="ARBA00061560"/>
    </source>
</evidence>
<proteinExistence type="inferred from homology"/>
<evidence type="ECO:0000256" key="4">
    <source>
        <dbReference type="ARBA" id="ARBA00022964"/>
    </source>
</evidence>
<evidence type="ECO:0000313" key="12">
    <source>
        <dbReference type="EMBL" id="KAE9609686.1"/>
    </source>
</evidence>
<dbReference type="FunFam" id="2.60.120.330:FF:000013">
    <property type="entry name" value="Gibberellin 3-beta-dioxygenase 1"/>
    <property type="match status" value="1"/>
</dbReference>
<feature type="domain" description="Fe2OG dioxygenase" evidence="11">
    <location>
        <begin position="200"/>
        <end position="301"/>
    </location>
</feature>
<dbReference type="InterPro" id="IPR005123">
    <property type="entry name" value="Oxoglu/Fe-dep_dioxygenase_dom"/>
</dbReference>
<gene>
    <name evidence="12" type="ORF">Lalb_Chr07g0178661</name>
</gene>
<dbReference type="Pfam" id="PF14226">
    <property type="entry name" value="DIOX_N"/>
    <property type="match status" value="1"/>
</dbReference>
<dbReference type="InterPro" id="IPR027443">
    <property type="entry name" value="IPNS-like_sf"/>
</dbReference>
<evidence type="ECO:0000256" key="2">
    <source>
        <dbReference type="ARBA" id="ARBA00004972"/>
    </source>
</evidence>
<comment type="pathway">
    <text evidence="2">Hormone biosynthesis.</text>
</comment>
<evidence type="ECO:0000256" key="1">
    <source>
        <dbReference type="ARBA" id="ARBA00001961"/>
    </source>
</evidence>
<comment type="cofactor">
    <cofactor evidence="1">
        <name>L-ascorbate</name>
        <dbReference type="ChEBI" id="CHEBI:38290"/>
    </cofactor>
</comment>
<dbReference type="GO" id="GO:0016707">
    <property type="term" value="F:gibberellin 3-beta-dioxygenase activity"/>
    <property type="evidence" value="ECO:0007669"/>
    <property type="project" value="UniProtKB-EC"/>
</dbReference>
<comment type="caution">
    <text evidence="12">The sequence shown here is derived from an EMBL/GenBank/DDBJ whole genome shotgun (WGS) entry which is preliminary data.</text>
</comment>
<dbReference type="Proteomes" id="UP000447434">
    <property type="component" value="Chromosome 7"/>
</dbReference>
<dbReference type="InterPro" id="IPR044861">
    <property type="entry name" value="IPNS-like_FE2OG_OXY"/>
</dbReference>